<dbReference type="RefSeq" id="WP_061434909.1">
    <property type="nucleotide sequence ID" value="NZ_CP014546.1"/>
</dbReference>
<name>A0A127HVE6_PSEAZ</name>
<dbReference type="AlphaFoldDB" id="A0A127HVE6"/>
<proteinExistence type="predicted"/>
<dbReference type="EMBL" id="CP014546">
    <property type="protein sequence ID" value="AMN78377.1"/>
    <property type="molecule type" value="Genomic_DNA"/>
</dbReference>
<organism evidence="1 2">
    <name type="scientific">Pseudomonas azotoformans</name>
    <dbReference type="NCBI Taxonomy" id="47878"/>
    <lineage>
        <taxon>Bacteria</taxon>
        <taxon>Pseudomonadati</taxon>
        <taxon>Pseudomonadota</taxon>
        <taxon>Gammaproteobacteria</taxon>
        <taxon>Pseudomonadales</taxon>
        <taxon>Pseudomonadaceae</taxon>
        <taxon>Pseudomonas</taxon>
    </lineage>
</organism>
<sequence length="104" mass="11304">MNADFVREKLVEVLQLIQATSGLDCPKLEGTTKPTEALAEFDSKIWPVAIGILASKLDISIADDVNIFAQEKSCIALTIDETVAVVMKLAEEQSGETVKQVKLK</sequence>
<dbReference type="Proteomes" id="UP000070516">
    <property type="component" value="Chromosome"/>
</dbReference>
<reference evidence="1 2" key="1">
    <citation type="submission" date="2016-02" db="EMBL/GenBank/DDBJ databases">
        <title>Complete genome sequence of Pseudomonas azotoformans S4.</title>
        <authorList>
            <person name="Fang Y."/>
            <person name="Wu L."/>
            <person name="Feng G."/>
        </authorList>
    </citation>
    <scope>NUCLEOTIDE SEQUENCE [LARGE SCALE GENOMIC DNA]</scope>
    <source>
        <strain evidence="1 2">S4</strain>
    </source>
</reference>
<gene>
    <name evidence="1" type="ORF">AYR47_08580</name>
</gene>
<dbReference type="KEGG" id="pazo:AYR47_08580"/>
<protein>
    <recommendedName>
        <fullName evidence="3">Carrier domain-containing protein</fullName>
    </recommendedName>
</protein>
<accession>A0A127HVE6</accession>
<evidence type="ECO:0000313" key="1">
    <source>
        <dbReference type="EMBL" id="AMN78377.1"/>
    </source>
</evidence>
<evidence type="ECO:0008006" key="3">
    <source>
        <dbReference type="Google" id="ProtNLM"/>
    </source>
</evidence>
<evidence type="ECO:0000313" key="2">
    <source>
        <dbReference type="Proteomes" id="UP000070516"/>
    </source>
</evidence>